<feature type="transmembrane region" description="Helical" evidence="6">
    <location>
        <begin position="128"/>
        <end position="150"/>
    </location>
</feature>
<feature type="transmembrane region" description="Helical" evidence="6">
    <location>
        <begin position="435"/>
        <end position="456"/>
    </location>
</feature>
<feature type="compositionally biased region" description="Pro residues" evidence="5">
    <location>
        <begin position="17"/>
        <end position="26"/>
    </location>
</feature>
<evidence type="ECO:0000313" key="9">
    <source>
        <dbReference type="Proteomes" id="UP001500889"/>
    </source>
</evidence>
<name>A0AAU9FNH9_DROMD</name>
<reference evidence="8 9" key="1">
    <citation type="submission" date="2024-02" db="EMBL/GenBank/DDBJ databases">
        <title>A chromosome-level genome assembly of Drosophila madeirensis, a fruit fly species endemic to Madeira island.</title>
        <authorList>
            <person name="Tomihara K."/>
            <person name="Llopart A."/>
            <person name="Yamamoto D."/>
        </authorList>
    </citation>
    <scope>NUCLEOTIDE SEQUENCE [LARGE SCALE GENOMIC DNA]</scope>
    <source>
        <strain evidence="8 9">RF1</strain>
    </source>
</reference>
<organism evidence="8 9">
    <name type="scientific">Drosophila madeirensis</name>
    <name type="common">Fruit fly</name>
    <dbReference type="NCBI Taxonomy" id="30013"/>
    <lineage>
        <taxon>Eukaryota</taxon>
        <taxon>Metazoa</taxon>
        <taxon>Ecdysozoa</taxon>
        <taxon>Arthropoda</taxon>
        <taxon>Hexapoda</taxon>
        <taxon>Insecta</taxon>
        <taxon>Pterygota</taxon>
        <taxon>Neoptera</taxon>
        <taxon>Endopterygota</taxon>
        <taxon>Diptera</taxon>
        <taxon>Brachycera</taxon>
        <taxon>Muscomorpha</taxon>
        <taxon>Ephydroidea</taxon>
        <taxon>Drosophilidae</taxon>
        <taxon>Drosophila</taxon>
        <taxon>Sophophora</taxon>
    </lineage>
</organism>
<sequence length="569" mass="61665">MQNDKFAAPPAGFTSAPPQPGYPQPEPAQTYPQPGYPPQGYPQPQPGYQPQPAYPPAGGYPQPGYPQPGFVQQGNPPQFYGQGQPPPPVHNYGAMPPHQPPHQDGTTTVVPPTGCFSRNQRNKPQSNAVGAAGLIFISGGMNIAWCIGFRGMIFYSSSLHNFIAWFIAAIIGAVISCFLANRIPKKFILLFSALLVTIGGVVMGAIRANGGAVVAASYLDGIGNGLVFAPFVALAGEVSIPYMRGMVTASLEQMCFCIGIFLQIIYTSSWTYSYYPSSSSFTAENMKGILSAIFGLLSLGLGAFMCIESPVITLAKGDEPGAIDALRRLQRPYTLTNDTYEQLAEHKRYLAHNKDISTSQSIMQALPAFLRLAYLRAMNALSISYFVIVVLSVAIVSNNRGGSATGWLVGFGICRWIGNFISTFIMESVGRKKPLLLGLLVCSCLAFAIGSKYSVYYGMSGVTILLLIFQVFAGMAFVSTSPYLSEAYPLGVKQHFIAFTFIAEMIVFIIVSSAHFNLYDGANYFYVVGGLYLFGFLAGIFCLPETRLTTLRGAQEKFNGFINRFFLTE</sequence>
<evidence type="ECO:0000256" key="6">
    <source>
        <dbReference type="SAM" id="Phobius"/>
    </source>
</evidence>
<keyword evidence="8" id="KW-0813">Transport</keyword>
<keyword evidence="2 6" id="KW-0812">Transmembrane</keyword>
<keyword evidence="3 6" id="KW-1133">Transmembrane helix</keyword>
<evidence type="ECO:0000256" key="5">
    <source>
        <dbReference type="SAM" id="MobiDB-lite"/>
    </source>
</evidence>
<dbReference type="InterPro" id="IPR020846">
    <property type="entry name" value="MFS_dom"/>
</dbReference>
<dbReference type="SUPFAM" id="SSF103473">
    <property type="entry name" value="MFS general substrate transporter"/>
    <property type="match status" value="1"/>
</dbReference>
<dbReference type="PANTHER" id="PTHR23529">
    <property type="entry name" value="GH19118P-RELATED"/>
    <property type="match status" value="1"/>
</dbReference>
<dbReference type="GO" id="GO:0022857">
    <property type="term" value="F:transmembrane transporter activity"/>
    <property type="evidence" value="ECO:0007669"/>
    <property type="project" value="InterPro"/>
</dbReference>
<dbReference type="InterPro" id="IPR005828">
    <property type="entry name" value="MFS_sugar_transport-like"/>
</dbReference>
<keyword evidence="8" id="KW-0762">Sugar transport</keyword>
<feature type="compositionally biased region" description="Polar residues" evidence="5">
    <location>
        <begin position="104"/>
        <end position="125"/>
    </location>
</feature>
<feature type="transmembrane region" description="Helical" evidence="6">
    <location>
        <begin position="407"/>
        <end position="426"/>
    </location>
</feature>
<evidence type="ECO:0000313" key="8">
    <source>
        <dbReference type="EMBL" id="BFF97185.1"/>
    </source>
</evidence>
<dbReference type="AlphaFoldDB" id="A0AAU9FNH9"/>
<feature type="transmembrane region" description="Helical" evidence="6">
    <location>
        <begin position="462"/>
        <end position="484"/>
    </location>
</feature>
<proteinExistence type="predicted"/>
<gene>
    <name evidence="8" type="ORF">DMAD_05652</name>
</gene>
<feature type="transmembrane region" description="Helical" evidence="6">
    <location>
        <begin position="373"/>
        <end position="395"/>
    </location>
</feature>
<dbReference type="Pfam" id="PF00083">
    <property type="entry name" value="Sugar_tr"/>
    <property type="match status" value="1"/>
</dbReference>
<evidence type="ECO:0000256" key="1">
    <source>
        <dbReference type="ARBA" id="ARBA00004141"/>
    </source>
</evidence>
<dbReference type="InterPro" id="IPR036259">
    <property type="entry name" value="MFS_trans_sf"/>
</dbReference>
<dbReference type="PROSITE" id="PS50850">
    <property type="entry name" value="MFS"/>
    <property type="match status" value="1"/>
</dbReference>
<feature type="transmembrane region" description="Helical" evidence="6">
    <location>
        <begin position="286"/>
        <end position="307"/>
    </location>
</feature>
<dbReference type="PANTHER" id="PTHR23529:SF2">
    <property type="entry name" value="GH19118P-RELATED"/>
    <property type="match status" value="1"/>
</dbReference>
<feature type="transmembrane region" description="Helical" evidence="6">
    <location>
        <begin position="524"/>
        <end position="543"/>
    </location>
</feature>
<evidence type="ECO:0000256" key="2">
    <source>
        <dbReference type="ARBA" id="ARBA00022692"/>
    </source>
</evidence>
<feature type="compositionally biased region" description="Low complexity" evidence="5">
    <location>
        <begin position="56"/>
        <end position="83"/>
    </location>
</feature>
<evidence type="ECO:0000256" key="3">
    <source>
        <dbReference type="ARBA" id="ARBA00022989"/>
    </source>
</evidence>
<feature type="compositionally biased region" description="Pro residues" evidence="5">
    <location>
        <begin position="34"/>
        <end position="55"/>
    </location>
</feature>
<protein>
    <submittedName>
        <fullName evidence="8">Solute carrier family 2 facilitated glucose transporter member 7-like</fullName>
    </submittedName>
</protein>
<feature type="transmembrane region" description="Helical" evidence="6">
    <location>
        <begin position="187"/>
        <end position="206"/>
    </location>
</feature>
<accession>A0AAU9FNH9</accession>
<keyword evidence="4 6" id="KW-0472">Membrane</keyword>
<feature type="transmembrane region" description="Helical" evidence="6">
    <location>
        <begin position="162"/>
        <end position="180"/>
    </location>
</feature>
<dbReference type="EMBL" id="AP029265">
    <property type="protein sequence ID" value="BFF97185.1"/>
    <property type="molecule type" value="Genomic_DNA"/>
</dbReference>
<feature type="region of interest" description="Disordered" evidence="5">
    <location>
        <begin position="1"/>
        <end position="125"/>
    </location>
</feature>
<dbReference type="GO" id="GO:0016020">
    <property type="term" value="C:membrane"/>
    <property type="evidence" value="ECO:0007669"/>
    <property type="project" value="UniProtKB-SubCell"/>
</dbReference>
<feature type="domain" description="Major facilitator superfamily (MFS) profile" evidence="7">
    <location>
        <begin position="107"/>
        <end position="547"/>
    </location>
</feature>
<evidence type="ECO:0000256" key="4">
    <source>
        <dbReference type="ARBA" id="ARBA00023136"/>
    </source>
</evidence>
<dbReference type="Gene3D" id="1.20.1250.20">
    <property type="entry name" value="MFS general substrate transporter like domains"/>
    <property type="match status" value="1"/>
</dbReference>
<comment type="subcellular location">
    <subcellularLocation>
        <location evidence="1">Membrane</location>
        <topology evidence="1">Multi-pass membrane protein</topology>
    </subcellularLocation>
</comment>
<feature type="transmembrane region" description="Helical" evidence="6">
    <location>
        <begin position="212"/>
        <end position="234"/>
    </location>
</feature>
<dbReference type="Proteomes" id="UP001500889">
    <property type="component" value="Chromosome J"/>
</dbReference>
<evidence type="ECO:0000259" key="7">
    <source>
        <dbReference type="PROSITE" id="PS50850"/>
    </source>
</evidence>
<feature type="transmembrane region" description="Helical" evidence="6">
    <location>
        <begin position="496"/>
        <end position="518"/>
    </location>
</feature>
<keyword evidence="9" id="KW-1185">Reference proteome</keyword>